<gene>
    <name evidence="1" type="ORF">MILVUS5_LOCUS32772</name>
</gene>
<organism evidence="1 2">
    <name type="scientific">Trifolium pratense</name>
    <name type="common">Red clover</name>
    <dbReference type="NCBI Taxonomy" id="57577"/>
    <lineage>
        <taxon>Eukaryota</taxon>
        <taxon>Viridiplantae</taxon>
        <taxon>Streptophyta</taxon>
        <taxon>Embryophyta</taxon>
        <taxon>Tracheophyta</taxon>
        <taxon>Spermatophyta</taxon>
        <taxon>Magnoliopsida</taxon>
        <taxon>eudicotyledons</taxon>
        <taxon>Gunneridae</taxon>
        <taxon>Pentapetalae</taxon>
        <taxon>rosids</taxon>
        <taxon>fabids</taxon>
        <taxon>Fabales</taxon>
        <taxon>Fabaceae</taxon>
        <taxon>Papilionoideae</taxon>
        <taxon>50 kb inversion clade</taxon>
        <taxon>NPAAA clade</taxon>
        <taxon>Hologalegina</taxon>
        <taxon>IRL clade</taxon>
        <taxon>Trifolieae</taxon>
        <taxon>Trifolium</taxon>
    </lineage>
</organism>
<sequence>MPPRRAPAAPATEDDRVERMANSMNVMAAAINAQTTAKTQRDLEKREREGGFVAGGPSRPSHHNSNRGGRGVKPYNRPQGNRGPPVAGNQGNQENPGRVKQSCYKCGEEGHYANNCGTKSLTCYNCQRQGHYAWECRAPRKEAPPANVAQGGRPTAKGRVYVMGAEGGEQAGNAIHEDCQIAGFDFESRLLLRVLPCIVGWFGNLEFWKRVTVFNCAFDCVIGNFCRDDIHERGAVGHEDEIDLERS</sequence>
<evidence type="ECO:0000313" key="2">
    <source>
        <dbReference type="Proteomes" id="UP001177021"/>
    </source>
</evidence>
<comment type="caution">
    <text evidence="1">The sequence shown here is derived from an EMBL/GenBank/DDBJ whole genome shotgun (WGS) entry which is preliminary data.</text>
</comment>
<name>A0ACB0LGH6_TRIPR</name>
<accession>A0ACB0LGH6</accession>
<reference evidence="1" key="1">
    <citation type="submission" date="2023-10" db="EMBL/GenBank/DDBJ databases">
        <authorList>
            <person name="Rodriguez Cubillos JULIANA M."/>
            <person name="De Vega J."/>
        </authorList>
    </citation>
    <scope>NUCLEOTIDE SEQUENCE</scope>
</reference>
<proteinExistence type="predicted"/>
<keyword evidence="2" id="KW-1185">Reference proteome</keyword>
<dbReference type="Proteomes" id="UP001177021">
    <property type="component" value="Unassembled WGS sequence"/>
</dbReference>
<protein>
    <submittedName>
        <fullName evidence="1">Uncharacterized protein</fullName>
    </submittedName>
</protein>
<evidence type="ECO:0000313" key="1">
    <source>
        <dbReference type="EMBL" id="CAJ2668381.1"/>
    </source>
</evidence>
<dbReference type="EMBL" id="CASHSV030000513">
    <property type="protein sequence ID" value="CAJ2668381.1"/>
    <property type="molecule type" value="Genomic_DNA"/>
</dbReference>